<sequence length="184" mass="20653">MSSINKNLLFIQGGGSTEDYEADKKLVDTLQGLLGEAYGMHYPLLPNESIPDLGRIKQIDNAISLIEGELILVGHSLGASMLLKYVSENEIRKKITGIFLLSTPFWSGEEEWKKGFKLKEDFADQLPSDIPVFLYHCQDDQEVPFAHFAIYRKKLPWATFRELASGGHQLNNDLTIVANDILAL</sequence>
<dbReference type="RefSeq" id="WP_150881728.1">
    <property type="nucleotide sequence ID" value="NZ_VTWS01000017.1"/>
</dbReference>
<dbReference type="Pfam" id="PF06821">
    <property type="entry name" value="Ser_hydrolase"/>
    <property type="match status" value="1"/>
</dbReference>
<organism evidence="1 2">
    <name type="scientific">Larkinella humicola</name>
    <dbReference type="NCBI Taxonomy" id="2607654"/>
    <lineage>
        <taxon>Bacteria</taxon>
        <taxon>Pseudomonadati</taxon>
        <taxon>Bacteroidota</taxon>
        <taxon>Cytophagia</taxon>
        <taxon>Cytophagales</taxon>
        <taxon>Spirosomataceae</taxon>
        <taxon>Larkinella</taxon>
    </lineage>
</organism>
<keyword evidence="1" id="KW-0378">Hydrolase</keyword>
<proteinExistence type="predicted"/>
<dbReference type="Proteomes" id="UP000326344">
    <property type="component" value="Unassembled WGS sequence"/>
</dbReference>
<dbReference type="InterPro" id="IPR029058">
    <property type="entry name" value="AB_hydrolase_fold"/>
</dbReference>
<evidence type="ECO:0000313" key="2">
    <source>
        <dbReference type="Proteomes" id="UP000326344"/>
    </source>
</evidence>
<dbReference type="PANTHER" id="PTHR15394">
    <property type="entry name" value="SERINE HYDROLASE RBBP9"/>
    <property type="match status" value="1"/>
</dbReference>
<keyword evidence="2" id="KW-1185">Reference proteome</keyword>
<dbReference type="InterPro" id="IPR010662">
    <property type="entry name" value="RBBP9/YdeN"/>
</dbReference>
<accession>A0A5N1J0Y7</accession>
<gene>
    <name evidence="1" type="ORF">F0P93_31235</name>
</gene>
<name>A0A5N1J0Y7_9BACT</name>
<dbReference type="GO" id="GO:0016787">
    <property type="term" value="F:hydrolase activity"/>
    <property type="evidence" value="ECO:0007669"/>
    <property type="project" value="UniProtKB-KW"/>
</dbReference>
<comment type="caution">
    <text evidence="1">The sequence shown here is derived from an EMBL/GenBank/DDBJ whole genome shotgun (WGS) entry which is preliminary data.</text>
</comment>
<reference evidence="1 2" key="1">
    <citation type="submission" date="2019-09" db="EMBL/GenBank/DDBJ databases">
        <title>Genome Sequence of Larkinella sp MA1.</title>
        <authorList>
            <person name="Srinivasan S."/>
        </authorList>
    </citation>
    <scope>NUCLEOTIDE SEQUENCE [LARGE SCALE GENOMIC DNA]</scope>
    <source>
        <strain evidence="1 2">MA1</strain>
    </source>
</reference>
<evidence type="ECO:0000313" key="1">
    <source>
        <dbReference type="EMBL" id="KAA9340375.1"/>
    </source>
</evidence>
<protein>
    <submittedName>
        <fullName evidence="1">Alpha/beta hydrolase</fullName>
    </submittedName>
</protein>
<dbReference type="SUPFAM" id="SSF53474">
    <property type="entry name" value="alpha/beta-Hydrolases"/>
    <property type="match status" value="1"/>
</dbReference>
<dbReference type="EMBL" id="VTWS01000017">
    <property type="protein sequence ID" value="KAA9340375.1"/>
    <property type="molecule type" value="Genomic_DNA"/>
</dbReference>
<dbReference type="PANTHER" id="PTHR15394:SF3">
    <property type="entry name" value="SERINE HYDROLASE RBBP9"/>
    <property type="match status" value="1"/>
</dbReference>
<dbReference type="Gene3D" id="3.40.50.1820">
    <property type="entry name" value="alpha/beta hydrolase"/>
    <property type="match status" value="1"/>
</dbReference>
<dbReference type="AlphaFoldDB" id="A0A5N1J0Y7"/>